<dbReference type="SUPFAM" id="SSF158682">
    <property type="entry name" value="TerB-like"/>
    <property type="match status" value="1"/>
</dbReference>
<dbReference type="Gene3D" id="1.10.3680.10">
    <property type="entry name" value="TerB-like"/>
    <property type="match status" value="1"/>
</dbReference>
<evidence type="ECO:0000313" key="3">
    <source>
        <dbReference type="Proteomes" id="UP000193978"/>
    </source>
</evidence>
<dbReference type="Pfam" id="PF05099">
    <property type="entry name" value="TerB"/>
    <property type="match status" value="1"/>
</dbReference>
<name>A0A1W6MTK3_9HYPH</name>
<dbReference type="InterPro" id="IPR029024">
    <property type="entry name" value="TerB-like"/>
</dbReference>
<feature type="domain" description="Co-chaperone DjlA N-terminal" evidence="1">
    <location>
        <begin position="28"/>
        <end position="143"/>
    </location>
</feature>
<sequence length="164" mass="18644">MFDSLKSFIGELFEAPEARVFDDQDYVLAAAALLVHIAGVDGEFDPTERARVQRLVEERFNLSHAQARELITQATESEREAVDLYHFTSVLKRSLGEEGRRQLVGMLWEIAYADGDIDECEENVVWRVAELLGVSTRERVSLRRFAREERASEEATPPGPWSDS</sequence>
<dbReference type="OrthoDB" id="5402150at2"/>
<gene>
    <name evidence="2" type="ORF">B1812_07185</name>
</gene>
<dbReference type="InterPro" id="IPR007791">
    <property type="entry name" value="DjlA_N"/>
</dbReference>
<proteinExistence type="predicted"/>
<evidence type="ECO:0000259" key="1">
    <source>
        <dbReference type="Pfam" id="PF05099"/>
    </source>
</evidence>
<keyword evidence="3" id="KW-1185">Reference proteome</keyword>
<evidence type="ECO:0000313" key="2">
    <source>
        <dbReference type="EMBL" id="ARN80895.1"/>
    </source>
</evidence>
<dbReference type="EMBL" id="CP019948">
    <property type="protein sequence ID" value="ARN80895.1"/>
    <property type="molecule type" value="Genomic_DNA"/>
</dbReference>
<reference evidence="2 3" key="1">
    <citation type="submission" date="2017-02" db="EMBL/GenBank/DDBJ databases">
        <authorList>
            <person name="Peterson S.W."/>
        </authorList>
    </citation>
    <scope>NUCLEOTIDE SEQUENCE [LARGE SCALE GENOMIC DNA]</scope>
    <source>
        <strain evidence="2 3">S285</strain>
    </source>
</reference>
<dbReference type="STRING" id="655015.B1812_07185"/>
<dbReference type="RefSeq" id="WP_085770983.1">
    <property type="nucleotide sequence ID" value="NZ_AP027149.1"/>
</dbReference>
<dbReference type="KEGG" id="mbry:B1812_07185"/>
<dbReference type="CDD" id="cd07313">
    <property type="entry name" value="terB_like_2"/>
    <property type="match status" value="1"/>
</dbReference>
<dbReference type="AlphaFoldDB" id="A0A1W6MTK3"/>
<protein>
    <recommendedName>
        <fullName evidence="1">Co-chaperone DjlA N-terminal domain-containing protein</fullName>
    </recommendedName>
</protein>
<organism evidence="2 3">
    <name type="scientific">Methylocystis bryophila</name>
    <dbReference type="NCBI Taxonomy" id="655015"/>
    <lineage>
        <taxon>Bacteria</taxon>
        <taxon>Pseudomonadati</taxon>
        <taxon>Pseudomonadota</taxon>
        <taxon>Alphaproteobacteria</taxon>
        <taxon>Hyphomicrobiales</taxon>
        <taxon>Methylocystaceae</taxon>
        <taxon>Methylocystis</taxon>
    </lineage>
</organism>
<accession>A0A1W6MTK3</accession>
<dbReference type="Proteomes" id="UP000193978">
    <property type="component" value="Chromosome"/>
</dbReference>